<dbReference type="InterPro" id="IPR008928">
    <property type="entry name" value="6-hairpin_glycosidase_sf"/>
</dbReference>
<evidence type="ECO:0000313" key="2">
    <source>
        <dbReference type="EMBL" id="MCX7571904.1"/>
    </source>
</evidence>
<evidence type="ECO:0000313" key="3">
    <source>
        <dbReference type="Proteomes" id="UP001208017"/>
    </source>
</evidence>
<dbReference type="Proteomes" id="UP001208017">
    <property type="component" value="Unassembled WGS sequence"/>
</dbReference>
<dbReference type="RefSeq" id="WP_267153155.1">
    <property type="nucleotide sequence ID" value="NZ_JAPMLT010000014.1"/>
</dbReference>
<gene>
    <name evidence="2" type="ORF">OS242_18330</name>
</gene>
<proteinExistence type="predicted"/>
<sequence>MVNLWEKSVQVMKEGQERNGAFPASPAFVTYRYSWLRDGTFTAYALDVAGEHVAAANFYRWVHGVVRHYLFKVEDLVVRRREGKALEAGMFLHTRYTVEGDEGTEEWGNHQLDGYGAYLWGVAEHLRLSGDVVFLEEVRGSVEGVIRYLVEFWGERCFDCWEEFGDRVHTSTLAAVYGGLRGISRYVVVDGVQEVLAEIKGFVERECVVEGRFCKSVGDERVDANLLWVTVPFGMFDGEDERVVATVREIERELVTVGGGGVHRYRGDSFYGGGAWVLLTAWLGWYYAAVGNEERARELVEWVERQADEEGYLPEQVAEGLMVPDAYGEWVGRWGECARPLLWSHAMYVVVRRALRG</sequence>
<comment type="caution">
    <text evidence="2">The sequence shown here is derived from an EMBL/GenBank/DDBJ whole genome shotgun (WGS) entry which is preliminary data.</text>
</comment>
<organism evidence="2 3">
    <name type="scientific">Tumebacillus lacus</name>
    <dbReference type="NCBI Taxonomy" id="2995335"/>
    <lineage>
        <taxon>Bacteria</taxon>
        <taxon>Bacillati</taxon>
        <taxon>Bacillota</taxon>
        <taxon>Bacilli</taxon>
        <taxon>Bacillales</taxon>
        <taxon>Alicyclobacillaceae</taxon>
        <taxon>Tumebacillus</taxon>
    </lineage>
</organism>
<dbReference type="PANTHER" id="PTHR31616:SF0">
    <property type="entry name" value="GLUCAN 1,4-ALPHA-GLUCOSIDASE"/>
    <property type="match status" value="1"/>
</dbReference>
<dbReference type="Pfam" id="PF00723">
    <property type="entry name" value="Glyco_hydro_15"/>
    <property type="match status" value="1"/>
</dbReference>
<dbReference type="GO" id="GO:0016787">
    <property type="term" value="F:hydrolase activity"/>
    <property type="evidence" value="ECO:0007669"/>
    <property type="project" value="UniProtKB-KW"/>
</dbReference>
<dbReference type="Gene3D" id="1.50.10.10">
    <property type="match status" value="1"/>
</dbReference>
<keyword evidence="2" id="KW-0378">Hydrolase</keyword>
<evidence type="ECO:0000259" key="1">
    <source>
        <dbReference type="Pfam" id="PF00723"/>
    </source>
</evidence>
<dbReference type="SUPFAM" id="SSF48208">
    <property type="entry name" value="Six-hairpin glycosidases"/>
    <property type="match status" value="1"/>
</dbReference>
<name>A0ABT3X4S5_9BACL</name>
<dbReference type="InterPro" id="IPR011613">
    <property type="entry name" value="GH15-like"/>
</dbReference>
<dbReference type="EMBL" id="JAPMLT010000014">
    <property type="protein sequence ID" value="MCX7571904.1"/>
    <property type="molecule type" value="Genomic_DNA"/>
</dbReference>
<dbReference type="PANTHER" id="PTHR31616">
    <property type="entry name" value="TREHALASE"/>
    <property type="match status" value="1"/>
</dbReference>
<keyword evidence="3" id="KW-1185">Reference proteome</keyword>
<accession>A0ABT3X4S5</accession>
<protein>
    <submittedName>
        <fullName evidence="2">Glycoside hydrolase family 15 protein</fullName>
    </submittedName>
</protein>
<feature type="domain" description="GH15-like" evidence="1">
    <location>
        <begin position="19"/>
        <end position="282"/>
    </location>
</feature>
<reference evidence="2 3" key="1">
    <citation type="submission" date="2022-11" db="EMBL/GenBank/DDBJ databases">
        <title>Study of microbial diversity in lake waters.</title>
        <authorList>
            <person name="Zhang J."/>
        </authorList>
    </citation>
    <scope>NUCLEOTIDE SEQUENCE [LARGE SCALE GENOMIC DNA]</scope>
    <source>
        <strain evidence="2 3">DT12</strain>
    </source>
</reference>
<dbReference type="InterPro" id="IPR012341">
    <property type="entry name" value="6hp_glycosidase-like_sf"/>
</dbReference>